<protein>
    <submittedName>
        <fullName evidence="4">DNA-binding transcriptional regulator</fullName>
    </submittedName>
</protein>
<dbReference type="InterPro" id="IPR036388">
    <property type="entry name" value="WH-like_DNA-bd_sf"/>
</dbReference>
<dbReference type="PROSITE" id="PS52050">
    <property type="entry name" value="WYL"/>
    <property type="match status" value="1"/>
</dbReference>
<dbReference type="PANTHER" id="PTHR34580:SF3">
    <property type="entry name" value="PROTEIN PAFB"/>
    <property type="match status" value="1"/>
</dbReference>
<dbReference type="GO" id="GO:0003700">
    <property type="term" value="F:DNA-binding transcription factor activity"/>
    <property type="evidence" value="ECO:0007669"/>
    <property type="project" value="InterPro"/>
</dbReference>
<dbReference type="InterPro" id="IPR026881">
    <property type="entry name" value="WYL_dom"/>
</dbReference>
<keyword evidence="1" id="KW-0805">Transcription regulation</keyword>
<dbReference type="SUPFAM" id="SSF46785">
    <property type="entry name" value="Winged helix' DNA-binding domain"/>
    <property type="match status" value="1"/>
</dbReference>
<dbReference type="OrthoDB" id="9807255at2"/>
<dbReference type="InterPro" id="IPR051534">
    <property type="entry name" value="CBASS_pafABC_assoc_protein"/>
</dbReference>
<evidence type="ECO:0000313" key="4">
    <source>
        <dbReference type="EMBL" id="OXT02569.1"/>
    </source>
</evidence>
<dbReference type="Proteomes" id="UP000215405">
    <property type="component" value="Unassembled WGS sequence"/>
</dbReference>
<evidence type="ECO:0000313" key="5">
    <source>
        <dbReference type="Proteomes" id="UP000215405"/>
    </source>
</evidence>
<dbReference type="Pfam" id="PF13280">
    <property type="entry name" value="WYL"/>
    <property type="match status" value="1"/>
</dbReference>
<comment type="caution">
    <text evidence="4">The sequence shown here is derived from an EMBL/GenBank/DDBJ whole genome shotgun (WGS) entry which is preliminary data.</text>
</comment>
<keyword evidence="5" id="KW-1185">Reference proteome</keyword>
<keyword evidence="4" id="KW-0238">DNA-binding</keyword>
<dbReference type="Pfam" id="PF08279">
    <property type="entry name" value="HTH_11"/>
    <property type="match status" value="1"/>
</dbReference>
<feature type="domain" description="HTH deoR-type" evidence="3">
    <location>
        <begin position="3"/>
        <end position="58"/>
    </location>
</feature>
<dbReference type="GO" id="GO:0003677">
    <property type="term" value="F:DNA binding"/>
    <property type="evidence" value="ECO:0007669"/>
    <property type="project" value="UniProtKB-KW"/>
</dbReference>
<dbReference type="InterPro" id="IPR001034">
    <property type="entry name" value="DeoR_HTH"/>
</dbReference>
<evidence type="ECO:0000259" key="3">
    <source>
        <dbReference type="PROSITE" id="PS51000"/>
    </source>
</evidence>
<dbReference type="EMBL" id="NBYO01000001">
    <property type="protein sequence ID" value="OXT02569.1"/>
    <property type="molecule type" value="Genomic_DNA"/>
</dbReference>
<dbReference type="PANTHER" id="PTHR34580">
    <property type="match status" value="1"/>
</dbReference>
<dbReference type="Gene3D" id="1.10.10.10">
    <property type="entry name" value="Winged helix-like DNA-binding domain superfamily/Winged helix DNA-binding domain"/>
    <property type="match status" value="1"/>
</dbReference>
<dbReference type="AlphaFoldDB" id="A0A231V310"/>
<evidence type="ECO:0000256" key="2">
    <source>
        <dbReference type="ARBA" id="ARBA00023163"/>
    </source>
</evidence>
<proteinExistence type="predicted"/>
<gene>
    <name evidence="4" type="ORF">B7H23_06670</name>
</gene>
<dbReference type="RefSeq" id="WP_094076523.1">
    <property type="nucleotide sequence ID" value="NZ_NBYO01000001.1"/>
</dbReference>
<reference evidence="5" key="1">
    <citation type="journal article" date="2017" name="Int. J. Syst. Evol. Microbiol.">
        <title>Notoacmeibacter marinus gen. nov., sp. nov., isolated from the gut of a limpet and proposal of Notoacmeibacteraceae fam. nov. in the order Rhizobiales of the class Alphaproteobacteria.</title>
        <authorList>
            <person name="Huang Z."/>
            <person name="Guo F."/>
            <person name="Lai Q."/>
        </authorList>
    </citation>
    <scope>NUCLEOTIDE SEQUENCE [LARGE SCALE GENOMIC DNA]</scope>
    <source>
        <strain evidence="5">XMTR2A4</strain>
    </source>
</reference>
<keyword evidence="2" id="KW-0804">Transcription</keyword>
<dbReference type="InterPro" id="IPR013196">
    <property type="entry name" value="HTH_11"/>
</dbReference>
<sequence>MRRADRLFMIVQALRRGRVLTAKALATELEVSDRTIYRDIADLQGAGVPIDGEAGVGYVLRPGFDLPPLMFTIDEVSALAAGVRMIMAFGGAAMSDAARGALDKIEAVLPADRAKAADGLRLFVPPFLIDPPHRVLIDRINRAVERNEVLELSYADEERARTNRFVRPLALVFWGKAWTLIGWCELRQAFRMFRVDRIVRLGETGRIERPIPEQSLAEYYRLLEEDECAPLSPEMAREARKSRLGRHP</sequence>
<evidence type="ECO:0000256" key="1">
    <source>
        <dbReference type="ARBA" id="ARBA00023015"/>
    </source>
</evidence>
<dbReference type="PROSITE" id="PS51000">
    <property type="entry name" value="HTH_DEOR_2"/>
    <property type="match status" value="1"/>
</dbReference>
<organism evidence="4 5">
    <name type="scientific">Notoacmeibacter marinus</name>
    <dbReference type="NCBI Taxonomy" id="1876515"/>
    <lineage>
        <taxon>Bacteria</taxon>
        <taxon>Pseudomonadati</taxon>
        <taxon>Pseudomonadota</taxon>
        <taxon>Alphaproteobacteria</taxon>
        <taxon>Hyphomicrobiales</taxon>
        <taxon>Notoacmeibacteraceae</taxon>
        <taxon>Notoacmeibacter</taxon>
    </lineage>
</organism>
<name>A0A231V310_9HYPH</name>
<dbReference type="InterPro" id="IPR036390">
    <property type="entry name" value="WH_DNA-bd_sf"/>
</dbReference>
<accession>A0A231V310</accession>